<feature type="non-terminal residue" evidence="2">
    <location>
        <position position="565"/>
    </location>
</feature>
<evidence type="ECO:0000259" key="1">
    <source>
        <dbReference type="Pfam" id="PF14905"/>
    </source>
</evidence>
<accession>A0A4Y8WN68</accession>
<dbReference type="InterPro" id="IPR041700">
    <property type="entry name" value="OMP_b-brl_3"/>
</dbReference>
<gene>
    <name evidence="2" type="ORF">E4P47_07975</name>
</gene>
<dbReference type="Proteomes" id="UP000297225">
    <property type="component" value="Unassembled WGS sequence"/>
</dbReference>
<reference evidence="2 3" key="1">
    <citation type="submission" date="2019-03" db="EMBL/GenBank/DDBJ databases">
        <title>Porphyromonas levii Isolated from the Uterus of Dairy Cows.</title>
        <authorList>
            <person name="Francis A.M."/>
        </authorList>
    </citation>
    <scope>NUCLEOTIDE SEQUENCE [LARGE SCALE GENOMIC DNA]</scope>
    <source>
        <strain evidence="2 3">AF5678</strain>
    </source>
</reference>
<dbReference type="STRING" id="1122973.GCA_000379925_02148"/>
<organism evidence="2 3">
    <name type="scientific">Porphyromonas levii</name>
    <dbReference type="NCBI Taxonomy" id="28114"/>
    <lineage>
        <taxon>Bacteria</taxon>
        <taxon>Pseudomonadati</taxon>
        <taxon>Bacteroidota</taxon>
        <taxon>Bacteroidia</taxon>
        <taxon>Bacteroidales</taxon>
        <taxon>Porphyromonadaceae</taxon>
        <taxon>Porphyromonas</taxon>
    </lineage>
</organism>
<protein>
    <recommendedName>
        <fullName evidence="1">Outer membrane protein beta-barrel domain-containing protein</fullName>
    </recommendedName>
</protein>
<dbReference type="SUPFAM" id="SSF56935">
    <property type="entry name" value="Porins"/>
    <property type="match status" value="1"/>
</dbReference>
<dbReference type="AlphaFoldDB" id="A0A4Y8WN68"/>
<dbReference type="EMBL" id="SPNC01000139">
    <property type="protein sequence ID" value="TFH94327.1"/>
    <property type="molecule type" value="Genomic_DNA"/>
</dbReference>
<sequence>MTKYNIRLILFVITGLLATHVLAQSYSGVLIDKESKEPVDLATVVLLSNDSTAIAVVPSDQGGHFSLSGDGARWLQVSHILYESMRLELPNGFQDTIYLDQKSELLSELVVKAERPMMKLLEGGIPSYDIDVLFEKSTVTTAYEMLSKLPGMSMENGVPKLVGTNGYTLVINGKPSNIPQDQLLEMLKTIPVQMVANVDISYAPIAKYRAKGASINIVLKQQSKDKALSGLSGQLFGTYTNEYYSRYNAGGNITYSDASGFSVTGNYKAEWGSQYTDMTFDTQPFGTNSGFHINNHGRWSPTQSHTAFVDLSYAKEKHNISVNYYGNFSPNDRYIEQNRKNPDPLDRVQNSSDNTHHAALEYIYNDHLMVGAFYTNYNQRKDVQYGLERTPLPNRALSYSMDQRSQVIGVHVDNSHKLDSGWGVEYGSKFSFSNTINRQLHRVAQGKGLSEPAMEQTSRELLADAYVGVKKQFTPKLNMGLTLIGDYAKYFGHEENFQVIPQASLMYQISPEHILQFALNSEKKYPAYYEREPFTTIHSEYQQWQGNPDLRPYVSYKGQLVYILK</sequence>
<feature type="domain" description="Outer membrane protein beta-barrel" evidence="1">
    <location>
        <begin position="369"/>
        <end position="564"/>
    </location>
</feature>
<keyword evidence="3" id="KW-1185">Reference proteome</keyword>
<comment type="caution">
    <text evidence="2">The sequence shown here is derived from an EMBL/GenBank/DDBJ whole genome shotgun (WGS) entry which is preliminary data.</text>
</comment>
<evidence type="ECO:0000313" key="2">
    <source>
        <dbReference type="EMBL" id="TFH94327.1"/>
    </source>
</evidence>
<evidence type="ECO:0000313" key="3">
    <source>
        <dbReference type="Proteomes" id="UP000297225"/>
    </source>
</evidence>
<dbReference type="Pfam" id="PF14905">
    <property type="entry name" value="OMP_b-brl_3"/>
    <property type="match status" value="1"/>
</dbReference>
<proteinExistence type="predicted"/>
<name>A0A4Y8WN68_9PORP</name>